<dbReference type="Proteomes" id="UP000000644">
    <property type="component" value="Plasmid pPNAP04"/>
</dbReference>
<dbReference type="EMBL" id="CP000533">
    <property type="protein sequence ID" value="ABM40050.1"/>
    <property type="molecule type" value="Genomic_DNA"/>
</dbReference>
<evidence type="ECO:0000313" key="1">
    <source>
        <dbReference type="EMBL" id="ABM40050.1"/>
    </source>
</evidence>
<dbReference type="KEGG" id="pna:Pnap_4629"/>
<gene>
    <name evidence="1" type="ordered locus">Pnap_4629</name>
</gene>
<organism evidence="1 2">
    <name type="scientific">Polaromonas naphthalenivorans (strain CJ2)</name>
    <dbReference type="NCBI Taxonomy" id="365044"/>
    <lineage>
        <taxon>Bacteria</taxon>
        <taxon>Pseudomonadati</taxon>
        <taxon>Pseudomonadota</taxon>
        <taxon>Betaproteobacteria</taxon>
        <taxon>Burkholderiales</taxon>
        <taxon>Comamonadaceae</taxon>
        <taxon>Polaromonas</taxon>
    </lineage>
</organism>
<accession>A1VWM2</accession>
<proteinExistence type="predicted"/>
<keyword evidence="1" id="KW-0614">Plasmid</keyword>
<sequence>MDFLFALRQVFRSQAEPADFCRAGHTGHWSVDSHRAGGSRRGCLDFQVGAAGRSDLASPIKVTVTGAPCSSIGARAIVGRSSPSSWMARLLQRRHFNVVVTAVANKMAQPSGRTWSKAQPLTRSNGILLKRLPSEMTVRDE</sequence>
<name>A1VWM2_POLNA</name>
<dbReference type="HOGENOM" id="CLU_1823577_0_0_4"/>
<evidence type="ECO:0000313" key="2">
    <source>
        <dbReference type="Proteomes" id="UP000000644"/>
    </source>
</evidence>
<keyword evidence="2" id="KW-1185">Reference proteome</keyword>
<geneLocation type="plasmid" evidence="1 2">
    <name>pPNAP04</name>
</geneLocation>
<dbReference type="AlphaFoldDB" id="A1VWM2"/>
<protein>
    <submittedName>
        <fullName evidence="1">Uncharacterized protein</fullName>
    </submittedName>
</protein>
<reference evidence="2" key="1">
    <citation type="journal article" date="2009" name="Environ. Microbiol.">
        <title>The genome of Polaromonas naphthalenivorans strain CJ2, isolated from coal tar-contaminated sediment, reveals physiological and metabolic versatility and evolution through extensive horizontal gene transfer.</title>
        <authorList>
            <person name="Yagi J.M."/>
            <person name="Sims D."/>
            <person name="Brettin T."/>
            <person name="Bruce D."/>
            <person name="Madsen E.L."/>
        </authorList>
    </citation>
    <scope>NUCLEOTIDE SEQUENCE [LARGE SCALE GENOMIC DNA]</scope>
    <source>
        <strain evidence="2">CJ2</strain>
        <plasmid evidence="2">Plasmid pPNAP04</plasmid>
    </source>
</reference>